<dbReference type="SUPFAM" id="SSF64356">
    <property type="entry name" value="SNARE-like"/>
    <property type="match status" value="1"/>
</dbReference>
<comment type="subcellular location">
    <subcellularLocation>
        <location evidence="12">Cytoplasm</location>
    </subcellularLocation>
    <subcellularLocation>
        <location evidence="1 12">Golgi apparatus membrane</location>
        <topology evidence="1 12">Peripheral membrane protein</topology>
        <orientation evidence="1 12">Cytoplasmic side</orientation>
    </subcellularLocation>
    <subcellularLocation>
        <location evidence="12">Cytoplasmic vesicle</location>
        <location evidence="12">COPI-coated vesicle membrane</location>
        <topology evidence="12">Peripheral membrane protein</topology>
        <orientation evidence="12">Cytoplasmic side</orientation>
    </subcellularLocation>
</comment>
<evidence type="ECO:0000313" key="14">
    <source>
        <dbReference type="EMBL" id="KAK4538244.1"/>
    </source>
</evidence>
<keyword evidence="8 12" id="KW-0333">Golgi apparatus</keyword>
<dbReference type="GO" id="GO:0030126">
    <property type="term" value="C:COPI vesicle coat"/>
    <property type="evidence" value="ECO:0007669"/>
    <property type="project" value="UniProtKB-UniRule"/>
</dbReference>
<evidence type="ECO:0000256" key="4">
    <source>
        <dbReference type="ARBA" id="ARBA00022448"/>
    </source>
</evidence>
<dbReference type="GO" id="GO:0006891">
    <property type="term" value="P:intra-Golgi vesicle-mediated transport"/>
    <property type="evidence" value="ECO:0007669"/>
    <property type="project" value="TreeGrafter"/>
</dbReference>
<keyword evidence="4 12" id="KW-0813">Transport</keyword>
<dbReference type="PANTHER" id="PTHR11043">
    <property type="entry name" value="ZETA-COAT PROTEIN"/>
    <property type="match status" value="1"/>
</dbReference>
<gene>
    <name evidence="14" type="ORF">CDCA_CDCA16G4269</name>
</gene>
<dbReference type="GO" id="GO:0000139">
    <property type="term" value="C:Golgi membrane"/>
    <property type="evidence" value="ECO:0007669"/>
    <property type="project" value="UniProtKB-SubCell"/>
</dbReference>
<evidence type="ECO:0000256" key="3">
    <source>
        <dbReference type="ARBA" id="ARBA00011775"/>
    </source>
</evidence>
<comment type="function">
    <text evidence="11">The coatomer is a cytosolic protein complex that binds to dilysine motifs and reversibly associates with Golgi non-clathrin-coated vesicles, which further mediate biosynthetic protein transport from the ER, via the Golgi up to the trans Golgi network. Coatomer complex is required for budding from Golgi membranes, and is essential for the retrograde Golgi-to-ER transport of dilysine-tagged proteins. The zeta subunit may be involved in regulating the coat assembly and, hence, the rate of biosynthetic protein transport due to its association-dissociation properties with the coatomer complex.</text>
</comment>
<evidence type="ECO:0000256" key="12">
    <source>
        <dbReference type="RuleBase" id="RU366053"/>
    </source>
</evidence>
<protein>
    <recommendedName>
        <fullName evidence="12">Coatomer subunit zeta</fullName>
    </recommendedName>
</protein>
<evidence type="ECO:0000256" key="1">
    <source>
        <dbReference type="ARBA" id="ARBA00004255"/>
    </source>
</evidence>
<keyword evidence="5 12" id="KW-0963">Cytoplasm</keyword>
<evidence type="ECO:0000313" key="15">
    <source>
        <dbReference type="Proteomes" id="UP001301350"/>
    </source>
</evidence>
<dbReference type="InterPro" id="IPR022775">
    <property type="entry name" value="AP_mu_sigma_su"/>
</dbReference>
<dbReference type="InterPro" id="IPR039652">
    <property type="entry name" value="Coatomer_zeta"/>
</dbReference>
<keyword evidence="10 12" id="KW-0968">Cytoplasmic vesicle</keyword>
<dbReference type="Pfam" id="PF01217">
    <property type="entry name" value="Clat_adaptor_s"/>
    <property type="match status" value="1"/>
</dbReference>
<dbReference type="GO" id="GO:0006890">
    <property type="term" value="P:retrograde vesicle-mediated transport, Golgi to endoplasmic reticulum"/>
    <property type="evidence" value="ECO:0007669"/>
    <property type="project" value="UniProtKB-UniRule"/>
</dbReference>
<evidence type="ECO:0000256" key="7">
    <source>
        <dbReference type="ARBA" id="ARBA00022927"/>
    </source>
</evidence>
<keyword evidence="7 12" id="KW-0653">Protein transport</keyword>
<dbReference type="Proteomes" id="UP001301350">
    <property type="component" value="Unassembled WGS sequence"/>
</dbReference>
<dbReference type="Gene3D" id="3.30.450.60">
    <property type="match status" value="1"/>
</dbReference>
<comment type="subunit">
    <text evidence="3 12">Oligomeric complex that consists of at least the alpha, beta, beta', gamma, delta, epsilon and zeta subunits.</text>
</comment>
<evidence type="ECO:0000256" key="10">
    <source>
        <dbReference type="ARBA" id="ARBA00023329"/>
    </source>
</evidence>
<evidence type="ECO:0000256" key="2">
    <source>
        <dbReference type="ARBA" id="ARBA00006972"/>
    </source>
</evidence>
<organism evidence="14 15">
    <name type="scientific">Cyanidium caldarium</name>
    <name type="common">Red alga</name>
    <dbReference type="NCBI Taxonomy" id="2771"/>
    <lineage>
        <taxon>Eukaryota</taxon>
        <taxon>Rhodophyta</taxon>
        <taxon>Bangiophyceae</taxon>
        <taxon>Cyanidiales</taxon>
        <taxon>Cyanidiaceae</taxon>
        <taxon>Cyanidium</taxon>
    </lineage>
</organism>
<dbReference type="AlphaFoldDB" id="A0AAV9J164"/>
<dbReference type="InterPro" id="IPR011012">
    <property type="entry name" value="Longin-like_dom_sf"/>
</dbReference>
<evidence type="ECO:0000256" key="11">
    <source>
        <dbReference type="ARBA" id="ARBA00045555"/>
    </source>
</evidence>
<keyword evidence="15" id="KW-1185">Reference proteome</keyword>
<dbReference type="PANTHER" id="PTHR11043:SF0">
    <property type="entry name" value="COATOMER SUBUNIT ZETA"/>
    <property type="match status" value="1"/>
</dbReference>
<feature type="domain" description="AP complex mu/sigma subunit" evidence="13">
    <location>
        <begin position="7"/>
        <end position="170"/>
    </location>
</feature>
<comment type="similarity">
    <text evidence="2 12">Belongs to the adaptor complexes small subunit family.</text>
</comment>
<evidence type="ECO:0000256" key="9">
    <source>
        <dbReference type="ARBA" id="ARBA00023136"/>
    </source>
</evidence>
<keyword evidence="6 12" id="KW-0931">ER-Golgi transport</keyword>
<evidence type="ECO:0000259" key="13">
    <source>
        <dbReference type="Pfam" id="PF01217"/>
    </source>
</evidence>
<dbReference type="EMBL" id="JANCYW010000016">
    <property type="protein sequence ID" value="KAK4538244.1"/>
    <property type="molecule type" value="Genomic_DNA"/>
</dbReference>
<comment type="caution">
    <text evidence="14">The sequence shown here is derived from an EMBL/GenBank/DDBJ whole genome shotgun (WGS) entry which is preliminary data.</text>
</comment>
<name>A0AAV9J164_CYACA</name>
<reference evidence="14 15" key="1">
    <citation type="submission" date="2022-07" db="EMBL/GenBank/DDBJ databases">
        <title>Genome-wide signatures of adaptation to extreme environments.</title>
        <authorList>
            <person name="Cho C.H."/>
            <person name="Yoon H.S."/>
        </authorList>
    </citation>
    <scope>NUCLEOTIDE SEQUENCE [LARGE SCALE GENOMIC DNA]</scope>
    <source>
        <strain evidence="14 15">DBV 063 E5</strain>
    </source>
</reference>
<dbReference type="GO" id="GO:0006886">
    <property type="term" value="P:intracellular protein transport"/>
    <property type="evidence" value="ECO:0007669"/>
    <property type="project" value="TreeGrafter"/>
</dbReference>
<accession>A0AAV9J164</accession>
<sequence>MDQPRVVAFVIQNNAGKRLLARYYDAPAFPTESSRQELEEQLHRKVAATTAGRGGAAVAPLSDLGAGAPWGASWNGDDVEVVLLPGGYTALAKPSADVWLAVVARSEENELVFAQVLNTVYSALSALADEVRELRILRHYEAALLVLDEVLDDSGVVLETDPVEVQERLAPVIARPVNLAEQSLSEALQNATASVTRSLLK</sequence>
<evidence type="ECO:0000256" key="5">
    <source>
        <dbReference type="ARBA" id="ARBA00022490"/>
    </source>
</evidence>
<evidence type="ECO:0000256" key="8">
    <source>
        <dbReference type="ARBA" id="ARBA00023034"/>
    </source>
</evidence>
<keyword evidence="9 12" id="KW-0472">Membrane</keyword>
<evidence type="ECO:0000256" key="6">
    <source>
        <dbReference type="ARBA" id="ARBA00022892"/>
    </source>
</evidence>
<proteinExistence type="inferred from homology"/>